<dbReference type="Pfam" id="PF26434">
    <property type="entry name" value="YAG7_C"/>
    <property type="match status" value="1"/>
</dbReference>
<feature type="region of interest" description="Disordered" evidence="1">
    <location>
        <begin position="1"/>
        <end position="60"/>
    </location>
</feature>
<dbReference type="eggNOG" id="ENOG502S59W">
    <property type="taxonomic scope" value="Eukaryota"/>
</dbReference>
<protein>
    <recommendedName>
        <fullName evidence="2">YAG7-like dimerisation domain-containing protein</fullName>
    </recommendedName>
</protein>
<feature type="compositionally biased region" description="Basic and acidic residues" evidence="1">
    <location>
        <begin position="469"/>
        <end position="485"/>
    </location>
</feature>
<gene>
    <name evidence="3" type="ORF">EPUS_03796</name>
</gene>
<dbReference type="RefSeq" id="XP_007800294.1">
    <property type="nucleotide sequence ID" value="XM_007802103.1"/>
</dbReference>
<evidence type="ECO:0000313" key="3">
    <source>
        <dbReference type="EMBL" id="ERF73982.1"/>
    </source>
</evidence>
<dbReference type="EMBL" id="KE720909">
    <property type="protein sequence ID" value="ERF73982.1"/>
    <property type="molecule type" value="Genomic_DNA"/>
</dbReference>
<dbReference type="AlphaFoldDB" id="U1G929"/>
<evidence type="ECO:0000313" key="4">
    <source>
        <dbReference type="Proteomes" id="UP000019373"/>
    </source>
</evidence>
<feature type="compositionally biased region" description="Polar residues" evidence="1">
    <location>
        <begin position="341"/>
        <end position="350"/>
    </location>
</feature>
<name>U1G929_ENDPU</name>
<feature type="domain" description="YAG7-like dimerisation" evidence="2">
    <location>
        <begin position="176"/>
        <end position="257"/>
    </location>
</feature>
<evidence type="ECO:0000256" key="1">
    <source>
        <dbReference type="SAM" id="MobiDB-lite"/>
    </source>
</evidence>
<dbReference type="OMA" id="EEAWVDD"/>
<dbReference type="Proteomes" id="UP000019373">
    <property type="component" value="Unassembled WGS sequence"/>
</dbReference>
<dbReference type="GeneID" id="19238834"/>
<dbReference type="InterPro" id="IPR058602">
    <property type="entry name" value="YAG7_dimerisation_dom"/>
</dbReference>
<feature type="region of interest" description="Disordered" evidence="1">
    <location>
        <begin position="331"/>
        <end position="367"/>
    </location>
</feature>
<evidence type="ECO:0000259" key="2">
    <source>
        <dbReference type="Pfam" id="PF26434"/>
    </source>
</evidence>
<feature type="region of interest" description="Disordered" evidence="1">
    <location>
        <begin position="385"/>
        <end position="485"/>
    </location>
</feature>
<sequence>MAPGTASAPTVESKSAKKKRGKSEARPTSSSGTATPAVDENSHTLTSDPATNGVDGAQDSPYLKELNKSIRNIAKKLTASSKTESIVAENPGASLDDLVATKKINADQKAQILKRPALQADLARLQDQVIQYRKFGKDYEDRFAKEKSALEESHAEALAKAKLEAADEATTTLLNKFDEDLLVLSQFLHAAAAKRQDDELDPVEKAAFEGVLLLVYQGNNAALAAFKDIAAGSDKKVSNTEGDQLDFTYAQVKQTSINDAPSAVMDEPATASPVEDTAAPDAVADVTTDPTIANAGMTELQDTMTYQTTDEPAVADTMVPPEQSSIAANAANAVAERSWDPQASMTSDSPSGEGWVEVPRDPAETETGVAATPAAMHNSTSWAEEVNADAAADEKPTKENDGFEQVIHHQNRGRGRGHWGEFRGRGRGGDQRGRGRGDRDRGDGDRRGGGRGRGRGGEGGFRGGNRGGRGRDGSGPKPDDNGGGL</sequence>
<accession>U1G929</accession>
<keyword evidence="4" id="KW-1185">Reference proteome</keyword>
<feature type="compositionally biased region" description="Gly residues" evidence="1">
    <location>
        <begin position="457"/>
        <end position="467"/>
    </location>
</feature>
<reference evidence="4" key="1">
    <citation type="journal article" date="2014" name="BMC Genomics">
        <title>Genome characteristics reveal the impact of lichenization on lichen-forming fungus Endocarpon pusillum Hedwig (Verrucariales, Ascomycota).</title>
        <authorList>
            <person name="Wang Y.-Y."/>
            <person name="Liu B."/>
            <person name="Zhang X.-Y."/>
            <person name="Zhou Q.-M."/>
            <person name="Zhang T."/>
            <person name="Li H."/>
            <person name="Yu Y.-F."/>
            <person name="Zhang X.-L."/>
            <person name="Hao X.-Y."/>
            <person name="Wang M."/>
            <person name="Wang L."/>
            <person name="Wei J.-C."/>
        </authorList>
    </citation>
    <scope>NUCLEOTIDE SEQUENCE [LARGE SCALE GENOMIC DNA]</scope>
    <source>
        <strain evidence="4">Z07020 / HMAS-L-300199</strain>
    </source>
</reference>
<proteinExistence type="predicted"/>
<organism evidence="3 4">
    <name type="scientific">Endocarpon pusillum (strain Z07020 / HMAS-L-300199)</name>
    <name type="common">Lichen-forming fungus</name>
    <dbReference type="NCBI Taxonomy" id="1263415"/>
    <lineage>
        <taxon>Eukaryota</taxon>
        <taxon>Fungi</taxon>
        <taxon>Dikarya</taxon>
        <taxon>Ascomycota</taxon>
        <taxon>Pezizomycotina</taxon>
        <taxon>Eurotiomycetes</taxon>
        <taxon>Chaetothyriomycetidae</taxon>
        <taxon>Verrucariales</taxon>
        <taxon>Verrucariaceae</taxon>
        <taxon>Endocarpon</taxon>
    </lineage>
</organism>
<feature type="compositionally biased region" description="Basic and acidic residues" evidence="1">
    <location>
        <begin position="418"/>
        <end position="448"/>
    </location>
</feature>
<feature type="compositionally biased region" description="Basic and acidic residues" evidence="1">
    <location>
        <begin position="392"/>
        <end position="401"/>
    </location>
</feature>
<dbReference type="HOGENOM" id="CLU_031644_0_0_1"/>
<dbReference type="OrthoDB" id="5399559at2759"/>